<dbReference type="InterPro" id="IPR052521">
    <property type="entry name" value="Cell_div_SPOR-domain"/>
</dbReference>
<dbReference type="AlphaFoldDB" id="A0A974ND40"/>
<evidence type="ECO:0000259" key="3">
    <source>
        <dbReference type="PROSITE" id="PS51724"/>
    </source>
</evidence>
<dbReference type="GO" id="GO:0032153">
    <property type="term" value="C:cell division site"/>
    <property type="evidence" value="ECO:0007669"/>
    <property type="project" value="TreeGrafter"/>
</dbReference>
<dbReference type="Proteomes" id="UP000595278">
    <property type="component" value="Chromosome"/>
</dbReference>
<protein>
    <submittedName>
        <fullName evidence="4">SPOR domain-containing protein</fullName>
    </submittedName>
</protein>
<evidence type="ECO:0000256" key="2">
    <source>
        <dbReference type="SAM" id="Phobius"/>
    </source>
</evidence>
<keyword evidence="2" id="KW-0812">Transmembrane</keyword>
<name>A0A974ND40_9GAMM</name>
<accession>A0A974ND40</accession>
<feature type="domain" description="SPOR" evidence="3">
    <location>
        <begin position="131"/>
        <end position="206"/>
    </location>
</feature>
<dbReference type="SUPFAM" id="SSF110997">
    <property type="entry name" value="Sporulation related repeat"/>
    <property type="match status" value="1"/>
</dbReference>
<dbReference type="EMBL" id="CP067393">
    <property type="protein sequence ID" value="QQP84481.1"/>
    <property type="molecule type" value="Genomic_DNA"/>
</dbReference>
<proteinExistence type="predicted"/>
<dbReference type="KEGG" id="eaz:JHT90_08615"/>
<keyword evidence="2" id="KW-0472">Membrane</keyword>
<keyword evidence="2" id="KW-1133">Transmembrane helix</keyword>
<dbReference type="GO" id="GO:0032506">
    <property type="term" value="P:cytokinetic process"/>
    <property type="evidence" value="ECO:0007669"/>
    <property type="project" value="TreeGrafter"/>
</dbReference>
<dbReference type="PROSITE" id="PS51724">
    <property type="entry name" value="SPOR"/>
    <property type="match status" value="1"/>
</dbReference>
<dbReference type="Gene3D" id="3.30.70.1070">
    <property type="entry name" value="Sporulation related repeat"/>
    <property type="match status" value="1"/>
</dbReference>
<gene>
    <name evidence="4" type="ORF">JHT90_08615</name>
</gene>
<sequence length="211" mass="22685">MSIFDGNLKQRLIGAVVVIVLAVVFLPMIFNNKGEKLPETVVTVPLEPTKPAQPATQLPPAIVTPTSEPTTTTSEPIQPEQPIVDNNTTNSAAPTTAATTPEATVTTPITGSNTATTTTPTNPVVSQPNAQGITPSWTVQVAAGSNLQNAETFTNKLRQANYNAYIRSEGNMHRVFVGPFIEKAEAARVQKSIEKQFKEKGFVTEFKPEKK</sequence>
<dbReference type="InterPro" id="IPR007730">
    <property type="entry name" value="SPOR-like_dom"/>
</dbReference>
<organism evidence="4 5">
    <name type="scientific">Entomomonas asaccharolytica</name>
    <dbReference type="NCBI Taxonomy" id="2785331"/>
    <lineage>
        <taxon>Bacteria</taxon>
        <taxon>Pseudomonadati</taxon>
        <taxon>Pseudomonadota</taxon>
        <taxon>Gammaproteobacteria</taxon>
        <taxon>Pseudomonadales</taxon>
        <taxon>Pseudomonadaceae</taxon>
        <taxon>Entomomonas</taxon>
    </lineage>
</organism>
<dbReference type="GO" id="GO:0042834">
    <property type="term" value="F:peptidoglycan binding"/>
    <property type="evidence" value="ECO:0007669"/>
    <property type="project" value="InterPro"/>
</dbReference>
<dbReference type="RefSeq" id="WP_201090378.1">
    <property type="nucleotide sequence ID" value="NZ_CP067393.1"/>
</dbReference>
<feature type="compositionally biased region" description="Low complexity" evidence="1">
    <location>
        <begin position="64"/>
        <end position="123"/>
    </location>
</feature>
<dbReference type="PANTHER" id="PTHR38687:SF1">
    <property type="entry name" value="CELL DIVISION PROTEIN DEDD"/>
    <property type="match status" value="1"/>
</dbReference>
<keyword evidence="5" id="KW-1185">Reference proteome</keyword>
<feature type="region of interest" description="Disordered" evidence="1">
    <location>
        <begin position="50"/>
        <end position="129"/>
    </location>
</feature>
<dbReference type="PANTHER" id="PTHR38687">
    <property type="entry name" value="CELL DIVISION PROTEIN DEDD-RELATED"/>
    <property type="match status" value="1"/>
</dbReference>
<dbReference type="GO" id="GO:0030428">
    <property type="term" value="C:cell septum"/>
    <property type="evidence" value="ECO:0007669"/>
    <property type="project" value="TreeGrafter"/>
</dbReference>
<reference evidence="4 5" key="1">
    <citation type="submission" date="2021-01" db="EMBL/GenBank/DDBJ databases">
        <title>Entomomonas sp. F2A isolated from a house cricket (Acheta domesticus).</title>
        <authorList>
            <person name="Spergser J."/>
            <person name="Busse H.-J."/>
        </authorList>
    </citation>
    <scope>NUCLEOTIDE SEQUENCE [LARGE SCALE GENOMIC DNA]</scope>
    <source>
        <strain evidence="4 5">F2A</strain>
    </source>
</reference>
<feature type="transmembrane region" description="Helical" evidence="2">
    <location>
        <begin position="12"/>
        <end position="30"/>
    </location>
</feature>
<evidence type="ECO:0000313" key="5">
    <source>
        <dbReference type="Proteomes" id="UP000595278"/>
    </source>
</evidence>
<dbReference type="InterPro" id="IPR036680">
    <property type="entry name" value="SPOR-like_sf"/>
</dbReference>
<dbReference type="Pfam" id="PF05036">
    <property type="entry name" value="SPOR"/>
    <property type="match status" value="1"/>
</dbReference>
<evidence type="ECO:0000313" key="4">
    <source>
        <dbReference type="EMBL" id="QQP84481.1"/>
    </source>
</evidence>
<evidence type="ECO:0000256" key="1">
    <source>
        <dbReference type="SAM" id="MobiDB-lite"/>
    </source>
</evidence>